<keyword evidence="2" id="KW-0175">Coiled coil</keyword>
<evidence type="ECO:0000313" key="4">
    <source>
        <dbReference type="EMBL" id="SDB80110.1"/>
    </source>
</evidence>
<organism evidence="4 5">
    <name type="scientific">Raineyella antarctica</name>
    <dbReference type="NCBI Taxonomy" id="1577474"/>
    <lineage>
        <taxon>Bacteria</taxon>
        <taxon>Bacillati</taxon>
        <taxon>Actinomycetota</taxon>
        <taxon>Actinomycetes</taxon>
        <taxon>Propionibacteriales</taxon>
        <taxon>Propionibacteriaceae</taxon>
        <taxon>Raineyella</taxon>
    </lineage>
</organism>
<feature type="compositionally biased region" description="Low complexity" evidence="3">
    <location>
        <begin position="243"/>
        <end position="276"/>
    </location>
</feature>
<dbReference type="EMBL" id="FMYF01000001">
    <property type="protein sequence ID" value="SDB80110.1"/>
    <property type="molecule type" value="Genomic_DNA"/>
</dbReference>
<comment type="similarity">
    <text evidence="1">Belongs to the PspA/Vipp/IM30 family.</text>
</comment>
<evidence type="ECO:0000256" key="2">
    <source>
        <dbReference type="SAM" id="Coils"/>
    </source>
</evidence>
<dbReference type="Proteomes" id="UP000199086">
    <property type="component" value="Unassembled WGS sequence"/>
</dbReference>
<proteinExistence type="inferred from homology"/>
<accession>A0A1G6GDR0</accession>
<dbReference type="STRING" id="1577474.GA0111570_101385"/>
<dbReference type="PANTHER" id="PTHR31088">
    <property type="entry name" value="MEMBRANE-ASSOCIATED PROTEIN VIPP1, CHLOROPLASTIC"/>
    <property type="match status" value="1"/>
</dbReference>
<feature type="region of interest" description="Disordered" evidence="3">
    <location>
        <begin position="243"/>
        <end position="322"/>
    </location>
</feature>
<dbReference type="PANTHER" id="PTHR31088:SF6">
    <property type="entry name" value="PHAGE SHOCK PROTEIN A"/>
    <property type="match status" value="1"/>
</dbReference>
<protein>
    <submittedName>
        <fullName evidence="4">Phage shock protein A (PspA) family protein</fullName>
    </submittedName>
</protein>
<sequence>MSGIFQRISTIFNTKANKALDRMEDPRETLDYSYERQLELLRKVRRGVADVATSRKRVELQANQLNQQVDKLDQQARRALEIGREDLAREALTRKSGVTTQLSDLQTQHAQLQQEEEKLVRASQRLQSKVDAFRTKKETIKATYSAAEAQTRISEAFSGIGEEMGDVGLAIQRAEDKTLQMQARAGAVDELLASGALDDPTGMVQDDITRELDQLASTSQVENELAAMKQQLSLGASPAGQAQQAIGGAPQAQPAIGGAPQYNQGQTQAQAQASQQPEAEPVDAEVFEQAEGQQSYTSSPQPMQPFGQPTPTSPTNRQQEAQ</sequence>
<reference evidence="4 5" key="1">
    <citation type="submission" date="2016-06" db="EMBL/GenBank/DDBJ databases">
        <authorList>
            <person name="Olsen C.W."/>
            <person name="Carey S."/>
            <person name="Hinshaw L."/>
            <person name="Karasin A.I."/>
        </authorList>
    </citation>
    <scope>NUCLEOTIDE SEQUENCE [LARGE SCALE GENOMIC DNA]</scope>
    <source>
        <strain evidence="4 5">LZ-22</strain>
    </source>
</reference>
<feature type="compositionally biased region" description="Polar residues" evidence="3">
    <location>
        <begin position="291"/>
        <end position="322"/>
    </location>
</feature>
<keyword evidence="5" id="KW-1185">Reference proteome</keyword>
<dbReference type="AlphaFoldDB" id="A0A1G6GDR0"/>
<evidence type="ECO:0000256" key="1">
    <source>
        <dbReference type="ARBA" id="ARBA00043985"/>
    </source>
</evidence>
<dbReference type="Pfam" id="PF04012">
    <property type="entry name" value="PspA_IM30"/>
    <property type="match status" value="1"/>
</dbReference>
<feature type="coiled-coil region" evidence="2">
    <location>
        <begin position="55"/>
        <end position="132"/>
    </location>
</feature>
<dbReference type="InterPro" id="IPR007157">
    <property type="entry name" value="PspA_VIPP1"/>
</dbReference>
<dbReference type="OrthoDB" id="9779630at2"/>
<evidence type="ECO:0000313" key="5">
    <source>
        <dbReference type="Proteomes" id="UP000199086"/>
    </source>
</evidence>
<evidence type="ECO:0000256" key="3">
    <source>
        <dbReference type="SAM" id="MobiDB-lite"/>
    </source>
</evidence>
<name>A0A1G6GDR0_9ACTN</name>
<gene>
    <name evidence="4" type="ORF">GA0111570_101385</name>
</gene>